<reference evidence="1 2" key="1">
    <citation type="submission" date="2023-07" db="EMBL/GenBank/DDBJ databases">
        <title>Sorghum-associated microbial communities from plants grown in Nebraska, USA.</title>
        <authorList>
            <person name="Schachtman D."/>
        </authorList>
    </citation>
    <scope>NUCLEOTIDE SEQUENCE [LARGE SCALE GENOMIC DNA]</scope>
    <source>
        <strain evidence="1 2">CC258</strain>
    </source>
</reference>
<comment type="caution">
    <text evidence="1">The sequence shown here is derived from an EMBL/GenBank/DDBJ whole genome shotgun (WGS) entry which is preliminary data.</text>
</comment>
<proteinExistence type="predicted"/>
<evidence type="ECO:0000313" key="2">
    <source>
        <dbReference type="Proteomes" id="UP001267290"/>
    </source>
</evidence>
<name>A0ABU1P3W5_9BACL</name>
<dbReference type="PROSITE" id="PS51257">
    <property type="entry name" value="PROKAR_LIPOPROTEIN"/>
    <property type="match status" value="1"/>
</dbReference>
<dbReference type="EMBL" id="JAVDSB010000015">
    <property type="protein sequence ID" value="MDR6554264.1"/>
    <property type="molecule type" value="Genomic_DNA"/>
</dbReference>
<accession>A0ABU1P3W5</accession>
<organism evidence="1 2">
    <name type="scientific">Paenibacillus qinlingensis</name>
    <dbReference type="NCBI Taxonomy" id="1837343"/>
    <lineage>
        <taxon>Bacteria</taxon>
        <taxon>Bacillati</taxon>
        <taxon>Bacillota</taxon>
        <taxon>Bacilli</taxon>
        <taxon>Bacillales</taxon>
        <taxon>Paenibacillaceae</taxon>
        <taxon>Paenibacillus</taxon>
    </lineage>
</organism>
<keyword evidence="2" id="KW-1185">Reference proteome</keyword>
<evidence type="ECO:0000313" key="1">
    <source>
        <dbReference type="EMBL" id="MDR6554264.1"/>
    </source>
</evidence>
<protein>
    <submittedName>
        <fullName evidence="1">Uncharacterized protein YceK</fullName>
    </submittedName>
</protein>
<sequence>MLSRKGNRYITLVLFIFVGLLLSGCNSFGAKCGCGEPMESEKVVKHQGTG</sequence>
<gene>
    <name evidence="1" type="ORF">J2736_005493</name>
</gene>
<dbReference type="Proteomes" id="UP001267290">
    <property type="component" value="Unassembled WGS sequence"/>
</dbReference>